<evidence type="ECO:0000256" key="10">
    <source>
        <dbReference type="PIRSR" id="PIRSR001589-3"/>
    </source>
</evidence>
<evidence type="ECO:0000256" key="6">
    <source>
        <dbReference type="ARBA" id="ARBA00022962"/>
    </source>
</evidence>
<dbReference type="EMBL" id="NMSH01000030">
    <property type="protein sequence ID" value="PAR19743.1"/>
    <property type="molecule type" value="Genomic_DNA"/>
</dbReference>
<feature type="binding site" evidence="9">
    <location>
        <begin position="373"/>
        <end position="374"/>
    </location>
    <ligand>
        <name>ATP</name>
        <dbReference type="ChEBI" id="CHEBI:30616"/>
    </ligand>
</feature>
<keyword evidence="8" id="KW-0061">Asparagine biosynthesis</keyword>
<proteinExistence type="inferred from homology"/>
<evidence type="ECO:0000256" key="7">
    <source>
        <dbReference type="ARBA" id="ARBA00048741"/>
    </source>
</evidence>
<feature type="domain" description="Glutamine amidotransferase type-2" evidence="11">
    <location>
        <begin position="2"/>
        <end position="220"/>
    </location>
</feature>
<dbReference type="GO" id="GO:0004066">
    <property type="term" value="F:asparagine synthase (glutamine-hydrolyzing) activity"/>
    <property type="evidence" value="ECO:0007669"/>
    <property type="project" value="UniProtKB-EC"/>
</dbReference>
<dbReference type="Proteomes" id="UP000216173">
    <property type="component" value="Unassembled WGS sequence"/>
</dbReference>
<dbReference type="SUPFAM" id="SSF52402">
    <property type="entry name" value="Adenine nucleotide alpha hydrolases-like"/>
    <property type="match status" value="1"/>
</dbReference>
<dbReference type="PIRSF" id="PIRSF001589">
    <property type="entry name" value="Asn_synthetase_glu-h"/>
    <property type="match status" value="1"/>
</dbReference>
<dbReference type="InterPro" id="IPR014729">
    <property type="entry name" value="Rossmann-like_a/b/a_fold"/>
</dbReference>
<dbReference type="GO" id="GO:0005829">
    <property type="term" value="C:cytosol"/>
    <property type="evidence" value="ECO:0007669"/>
    <property type="project" value="TreeGrafter"/>
</dbReference>
<evidence type="ECO:0000256" key="3">
    <source>
        <dbReference type="ARBA" id="ARBA00012737"/>
    </source>
</evidence>
<comment type="catalytic activity">
    <reaction evidence="7">
        <text>L-aspartate + L-glutamine + ATP + H2O = L-asparagine + L-glutamate + AMP + diphosphate + H(+)</text>
        <dbReference type="Rhea" id="RHEA:12228"/>
        <dbReference type="ChEBI" id="CHEBI:15377"/>
        <dbReference type="ChEBI" id="CHEBI:15378"/>
        <dbReference type="ChEBI" id="CHEBI:29985"/>
        <dbReference type="ChEBI" id="CHEBI:29991"/>
        <dbReference type="ChEBI" id="CHEBI:30616"/>
        <dbReference type="ChEBI" id="CHEBI:33019"/>
        <dbReference type="ChEBI" id="CHEBI:58048"/>
        <dbReference type="ChEBI" id="CHEBI:58359"/>
        <dbReference type="ChEBI" id="CHEBI:456215"/>
        <dbReference type="EC" id="6.3.5.4"/>
    </reaction>
</comment>
<dbReference type="NCBIfam" id="TIGR01536">
    <property type="entry name" value="asn_synth_AEB"/>
    <property type="match status" value="1"/>
</dbReference>
<dbReference type="Gene3D" id="3.40.50.620">
    <property type="entry name" value="HUPs"/>
    <property type="match status" value="2"/>
</dbReference>
<sequence>MCGIAGFVGWKTPALVESTLRTMGDQIQTRGPDSQGIWASSDGGIGFVHQRLAIVDLSDAGHQPMLSDCGRYVLVFNGEIYNHLSVRQGLKDAFGEKASHWKGHSDTETLLKAIVLLGLEKALEQIVGMYAFAIYDYEQKTIALVRDRMGEKPLYWGAQNGTFLFGSELKAIKVHPSFIGEIDKGCVSLLMQHGYIPGRRSIYKDIERLAPGTSVTINIATGAIVHKQYWSLDEIVSQPQSIEHENVHLAALETQLLETIEQQMLSDVPLGAFLSGGVDSSLICALMQERSSQPIQTFSIGFDDPKYNEAIHAKNVAAHLGTQHTELYVTAKDALNKVPEIASAYCEPFADQSQIATMLVAEMAAKSVTVALSGDGGDELFGGYSRYNQALSLWSKVSSVPQIAREVIGKAPLPTNTLNTVGTLVGKPMLGDKLSKGLNLMASQNALELYHRLISVTSYSGPIVTEYACDSAISNYSHYERLYPNLSLKEEFMLRDVLTYLPDDILVKVDRAAMRSSLETRVPLLDHRVVELAFRMPINQKIRNGVAKWPLRELLYKRVPKSLIERPKKGFSVPVRDWLKEDLREWAEALLSEHNLKSQNYLDVNRVRKIWGEHLTGERDWSYLLWNILMFQSWIEQQ</sequence>
<organism evidence="12 13">
    <name type="scientific">Vibrio metoecus</name>
    <dbReference type="NCBI Taxonomy" id="1481663"/>
    <lineage>
        <taxon>Bacteria</taxon>
        <taxon>Pseudomonadati</taxon>
        <taxon>Pseudomonadota</taxon>
        <taxon>Gammaproteobacteria</taxon>
        <taxon>Vibrionales</taxon>
        <taxon>Vibrionaceae</taxon>
        <taxon>Vibrio</taxon>
    </lineage>
</organism>
<comment type="pathway">
    <text evidence="1">Amino-acid biosynthesis; L-asparagine biosynthesis; L-asparagine from L-aspartate (L-Gln route): step 1/1.</text>
</comment>
<feature type="site" description="Important for beta-aspartyl-AMP intermediate formation" evidence="10">
    <location>
        <position position="375"/>
    </location>
</feature>
<evidence type="ECO:0000313" key="12">
    <source>
        <dbReference type="EMBL" id="PAR19743.1"/>
    </source>
</evidence>
<evidence type="ECO:0000259" key="11">
    <source>
        <dbReference type="PROSITE" id="PS51278"/>
    </source>
</evidence>
<dbReference type="EC" id="6.3.5.4" evidence="3"/>
<dbReference type="PANTHER" id="PTHR43284:SF1">
    <property type="entry name" value="ASPARAGINE SYNTHETASE"/>
    <property type="match status" value="1"/>
</dbReference>
<comment type="similarity">
    <text evidence="2">Belongs to the asparagine synthetase family.</text>
</comment>
<dbReference type="InterPro" id="IPR029055">
    <property type="entry name" value="Ntn_hydrolases_N"/>
</dbReference>
<dbReference type="InterPro" id="IPR051786">
    <property type="entry name" value="ASN_synthetase/amidase"/>
</dbReference>
<dbReference type="Pfam" id="PF13522">
    <property type="entry name" value="GATase_6"/>
    <property type="match status" value="1"/>
</dbReference>
<comment type="caution">
    <text evidence="12">The sequence shown here is derived from an EMBL/GenBank/DDBJ whole genome shotgun (WGS) entry which is preliminary data.</text>
</comment>
<evidence type="ECO:0000256" key="5">
    <source>
        <dbReference type="ARBA" id="ARBA00022840"/>
    </source>
</evidence>
<reference evidence="13" key="1">
    <citation type="submission" date="2017-07" db="EMBL/GenBank/DDBJ databases">
        <authorList>
            <person name="Boucher Y."/>
            <person name="Orata F.D."/>
        </authorList>
    </citation>
    <scope>NUCLEOTIDE SEQUENCE [LARGE SCALE GENOMIC DNA]</scope>
    <source>
        <strain evidence="13">OYP9E10</strain>
    </source>
</reference>
<evidence type="ECO:0000256" key="9">
    <source>
        <dbReference type="PIRSR" id="PIRSR001589-2"/>
    </source>
</evidence>
<evidence type="ECO:0000256" key="1">
    <source>
        <dbReference type="ARBA" id="ARBA00005187"/>
    </source>
</evidence>
<dbReference type="InterPro" id="IPR001962">
    <property type="entry name" value="Asn_synthase"/>
</dbReference>
<keyword evidence="6 8" id="KW-0315">Glutamine amidotransferase</keyword>
<dbReference type="RefSeq" id="WP_081022348.1">
    <property type="nucleotide sequence ID" value="NZ_LBGR01000011.1"/>
</dbReference>
<dbReference type="Gene3D" id="3.60.20.10">
    <property type="entry name" value="Glutamine Phosphoribosylpyrophosphate, subunit 1, domain 1"/>
    <property type="match status" value="1"/>
</dbReference>
<gene>
    <name evidence="12" type="primary">asnB</name>
    <name evidence="12" type="ORF">CGU03_15470</name>
</gene>
<evidence type="ECO:0000256" key="8">
    <source>
        <dbReference type="PIRSR" id="PIRSR001589-1"/>
    </source>
</evidence>
<evidence type="ECO:0000256" key="4">
    <source>
        <dbReference type="ARBA" id="ARBA00022741"/>
    </source>
</evidence>
<name>A0A271VNK8_VIBMT</name>
<feature type="active site" description="For GATase activity" evidence="8">
    <location>
        <position position="2"/>
    </location>
</feature>
<dbReference type="InterPro" id="IPR033738">
    <property type="entry name" value="AsnB_N"/>
</dbReference>
<keyword evidence="4 9" id="KW-0547">Nucleotide-binding</keyword>
<dbReference type="InterPro" id="IPR006426">
    <property type="entry name" value="Asn_synth_AEB"/>
</dbReference>
<dbReference type="SUPFAM" id="SSF56235">
    <property type="entry name" value="N-terminal nucleophile aminohydrolases (Ntn hydrolases)"/>
    <property type="match status" value="1"/>
</dbReference>
<dbReference type="CDD" id="cd00712">
    <property type="entry name" value="AsnB"/>
    <property type="match status" value="1"/>
</dbReference>
<evidence type="ECO:0000256" key="2">
    <source>
        <dbReference type="ARBA" id="ARBA00005752"/>
    </source>
</evidence>
<keyword evidence="5 9" id="KW-0067">ATP-binding</keyword>
<feature type="binding site" evidence="9">
    <location>
        <position position="106"/>
    </location>
    <ligand>
        <name>L-glutamine</name>
        <dbReference type="ChEBI" id="CHEBI:58359"/>
    </ligand>
</feature>
<dbReference type="InterPro" id="IPR017932">
    <property type="entry name" value="GATase_2_dom"/>
</dbReference>
<dbReference type="PROSITE" id="PS51278">
    <property type="entry name" value="GATASE_TYPE_2"/>
    <property type="match status" value="1"/>
</dbReference>
<dbReference type="GO" id="GO:0006529">
    <property type="term" value="P:asparagine biosynthetic process"/>
    <property type="evidence" value="ECO:0007669"/>
    <property type="project" value="UniProtKB-KW"/>
</dbReference>
<keyword evidence="8" id="KW-0028">Amino-acid biosynthesis</keyword>
<dbReference type="GO" id="GO:0005524">
    <property type="term" value="F:ATP binding"/>
    <property type="evidence" value="ECO:0007669"/>
    <property type="project" value="UniProtKB-KW"/>
</dbReference>
<feature type="binding site" evidence="9">
    <location>
        <position position="300"/>
    </location>
    <ligand>
        <name>ATP</name>
        <dbReference type="ChEBI" id="CHEBI:30616"/>
    </ligand>
</feature>
<dbReference type="AlphaFoldDB" id="A0A271VNK8"/>
<dbReference type="PANTHER" id="PTHR43284">
    <property type="entry name" value="ASPARAGINE SYNTHETASE (GLUTAMINE-HYDROLYZING)"/>
    <property type="match status" value="1"/>
</dbReference>
<protein>
    <recommendedName>
        <fullName evidence="3">asparagine synthase (glutamine-hydrolyzing)</fullName>
        <ecNumber evidence="3">6.3.5.4</ecNumber>
    </recommendedName>
</protein>
<dbReference type="CDD" id="cd01991">
    <property type="entry name" value="Asn_synthase_B_C"/>
    <property type="match status" value="1"/>
</dbReference>
<evidence type="ECO:0000313" key="13">
    <source>
        <dbReference type="Proteomes" id="UP000216173"/>
    </source>
</evidence>
<dbReference type="Pfam" id="PF00733">
    <property type="entry name" value="Asn_synthase"/>
    <property type="match status" value="1"/>
</dbReference>
<accession>A0A271VNK8</accession>